<keyword evidence="7 13" id="KW-0406">Ion transport</keyword>
<evidence type="ECO:0000313" key="16">
    <source>
        <dbReference type="EMBL" id="UYH50980.1"/>
    </source>
</evidence>
<keyword evidence="2 13" id="KW-0813">Transport</keyword>
<protein>
    <recommendedName>
        <fullName evidence="13">ATP synthase subunit b</fullName>
    </recommendedName>
    <alternativeName>
        <fullName evidence="13">ATP synthase F(0) sector subunit b</fullName>
    </alternativeName>
    <alternativeName>
        <fullName evidence="13">ATPase subunit I</fullName>
    </alternativeName>
    <alternativeName>
        <fullName evidence="13">F-type ATPase subunit b</fullName>
        <shortName evidence="13">F-ATPase subunit b</shortName>
    </alternativeName>
</protein>
<keyword evidence="15" id="KW-0175">Coiled coil</keyword>
<dbReference type="PANTHER" id="PTHR33445:SF1">
    <property type="entry name" value="ATP SYNTHASE SUBUNIT B"/>
    <property type="match status" value="1"/>
</dbReference>
<evidence type="ECO:0000256" key="5">
    <source>
        <dbReference type="ARBA" id="ARBA00022781"/>
    </source>
</evidence>
<comment type="function">
    <text evidence="11">Component of the F(0) channel, it forms part of the peripheral stalk, linking F(1) to F(0). The b'-subunit is a diverged and duplicated form of b found in plants and photosynthetic bacteria.</text>
</comment>
<reference evidence="16" key="1">
    <citation type="submission" date="2022-10" db="EMBL/GenBank/DDBJ databases">
        <title>Candidatus Kirkpatrella diaphorinas gen. nov., sp. nov., an uncultured endosymbiont identified in a population of Diaphorina citri from Hawaii.</title>
        <authorList>
            <person name="Henry E.M."/>
            <person name="Carlson C.R."/>
            <person name="Kuo Y.-W."/>
        </authorList>
    </citation>
    <scope>NUCLEOTIDE SEQUENCE</scope>
    <source>
        <strain evidence="16">CADCRV1</strain>
    </source>
</reference>
<dbReference type="EMBL" id="CP107052">
    <property type="protein sequence ID" value="UYH50980.1"/>
    <property type="molecule type" value="Genomic_DNA"/>
</dbReference>
<evidence type="ECO:0000256" key="9">
    <source>
        <dbReference type="ARBA" id="ARBA00023310"/>
    </source>
</evidence>
<keyword evidence="8 13" id="KW-0472">Membrane</keyword>
<name>A0ABY6GJG5_9PROT</name>
<comment type="similarity">
    <text evidence="1 13 14">Belongs to the ATPase B chain family.</text>
</comment>
<comment type="function">
    <text evidence="10 13">F(1)F(0) ATP synthase produces ATP from ADP in the presence of a proton or sodium gradient. F-type ATPases consist of two structural domains, F(1) containing the extramembraneous catalytic core and F(0) containing the membrane proton channel, linked together by a central stalk and a peripheral stalk. During catalysis, ATP synthesis in the catalytic domain of F(1) is coupled via a rotary mechanism of the central stalk subunits to proton translocation.</text>
</comment>
<evidence type="ECO:0000256" key="8">
    <source>
        <dbReference type="ARBA" id="ARBA00023136"/>
    </source>
</evidence>
<accession>A0ABY6GJG5</accession>
<keyword evidence="6 13" id="KW-1133">Transmembrane helix</keyword>
<keyword evidence="5 13" id="KW-0375">Hydrogen ion transport</keyword>
<evidence type="ECO:0000256" key="10">
    <source>
        <dbReference type="ARBA" id="ARBA00025198"/>
    </source>
</evidence>
<dbReference type="HAMAP" id="MF_01398">
    <property type="entry name" value="ATP_synth_b_bprime"/>
    <property type="match status" value="1"/>
</dbReference>
<proteinExistence type="inferred from homology"/>
<evidence type="ECO:0000256" key="11">
    <source>
        <dbReference type="ARBA" id="ARBA00025614"/>
    </source>
</evidence>
<comment type="subunit">
    <text evidence="13">F-type ATPases have 2 components, F(1) - the catalytic core - and F(0) - the membrane proton channel. F(1) has five subunits: alpha(3), beta(3), gamma(1), delta(1), epsilon(1). F(0) has three main subunits: a(1), b(2) and c(10-14). The alpha and beta chains form an alternating ring which encloses part of the gamma chain. F(1) is attached to F(0) by a central stalk formed by the gamma and epsilon chains, while a peripheral stalk is formed by the delta and b chains.</text>
</comment>
<evidence type="ECO:0000256" key="12">
    <source>
        <dbReference type="ARBA" id="ARBA00037847"/>
    </source>
</evidence>
<gene>
    <name evidence="13" type="primary">atpF</name>
    <name evidence="16" type="ORF">N5W20_07750</name>
</gene>
<evidence type="ECO:0000313" key="17">
    <source>
        <dbReference type="Proteomes" id="UP001163831"/>
    </source>
</evidence>
<evidence type="ECO:0000256" key="13">
    <source>
        <dbReference type="HAMAP-Rule" id="MF_01398"/>
    </source>
</evidence>
<evidence type="ECO:0000256" key="7">
    <source>
        <dbReference type="ARBA" id="ARBA00023065"/>
    </source>
</evidence>
<dbReference type="CDD" id="cd06503">
    <property type="entry name" value="ATP-synt_Fo_b"/>
    <property type="match status" value="1"/>
</dbReference>
<keyword evidence="9 13" id="KW-0066">ATP synthesis</keyword>
<dbReference type="RefSeq" id="WP_319806572.1">
    <property type="nucleotide sequence ID" value="NZ_CP107052.1"/>
</dbReference>
<dbReference type="InterPro" id="IPR002146">
    <property type="entry name" value="ATP_synth_b/b'su_bac/chlpt"/>
</dbReference>
<dbReference type="Pfam" id="PF00430">
    <property type="entry name" value="ATP-synt_B"/>
    <property type="match status" value="1"/>
</dbReference>
<feature type="coiled-coil region" evidence="15">
    <location>
        <begin position="111"/>
        <end position="157"/>
    </location>
</feature>
<evidence type="ECO:0000256" key="3">
    <source>
        <dbReference type="ARBA" id="ARBA00022547"/>
    </source>
</evidence>
<feature type="transmembrane region" description="Helical" evidence="13">
    <location>
        <begin position="42"/>
        <end position="63"/>
    </location>
</feature>
<evidence type="ECO:0000256" key="2">
    <source>
        <dbReference type="ARBA" id="ARBA00022448"/>
    </source>
</evidence>
<keyword evidence="17" id="KW-1185">Reference proteome</keyword>
<dbReference type="InterPro" id="IPR050059">
    <property type="entry name" value="ATP_synthase_B_chain"/>
</dbReference>
<evidence type="ECO:0000256" key="4">
    <source>
        <dbReference type="ARBA" id="ARBA00022692"/>
    </source>
</evidence>
<evidence type="ECO:0000256" key="1">
    <source>
        <dbReference type="ARBA" id="ARBA00005513"/>
    </source>
</evidence>
<keyword evidence="4 13" id="KW-0812">Transmembrane</keyword>
<dbReference type="PANTHER" id="PTHR33445">
    <property type="entry name" value="ATP SYNTHASE SUBUNIT B', CHLOROPLASTIC"/>
    <property type="match status" value="1"/>
</dbReference>
<evidence type="ECO:0000256" key="15">
    <source>
        <dbReference type="SAM" id="Coils"/>
    </source>
</evidence>
<comment type="subcellular location">
    <subcellularLocation>
        <location evidence="13">Cell membrane</location>
        <topology evidence="13">Single-pass membrane protein</topology>
    </subcellularLocation>
    <subcellularLocation>
        <location evidence="12">Endomembrane system</location>
        <topology evidence="12">Single-pass membrane protein</topology>
    </subcellularLocation>
</comment>
<sequence length="205" mass="22649">MPRAIRSSSTRFGILSRALILTLGVYPAFARAEGMPQLDFKNTLLLGQVFWGAIIFIAFYLVLSRSALPRVEHVLTDRRQRIEGDLETARHARRGADHAVEELHRVRKEAAAQAQENIDRVLREAREAAESENRAMAERLNREIVEAEKRIAAEREAAMAALPDVATSTAEAIIAKILTPPHAATTPSGQAIREAVAQALPRQSD</sequence>
<keyword evidence="3 13" id="KW-0138">CF(0)</keyword>
<dbReference type="Proteomes" id="UP001163831">
    <property type="component" value="Chromosome"/>
</dbReference>
<keyword evidence="13" id="KW-1003">Cell membrane</keyword>
<evidence type="ECO:0000256" key="6">
    <source>
        <dbReference type="ARBA" id="ARBA00022989"/>
    </source>
</evidence>
<organism evidence="16 17">
    <name type="scientific">Candidatus Kirkpatrickella diaphorinae</name>
    <dbReference type="NCBI Taxonomy" id="2984322"/>
    <lineage>
        <taxon>Bacteria</taxon>
        <taxon>Pseudomonadati</taxon>
        <taxon>Pseudomonadota</taxon>
        <taxon>Alphaproteobacteria</taxon>
        <taxon>Acetobacterales</taxon>
        <taxon>Acetobacteraceae</taxon>
        <taxon>Candidatus Kirkpatrickella</taxon>
    </lineage>
</organism>
<evidence type="ECO:0000256" key="14">
    <source>
        <dbReference type="RuleBase" id="RU003848"/>
    </source>
</evidence>